<dbReference type="EMBL" id="CP024847">
    <property type="protein sequence ID" value="AUR52724.1"/>
    <property type="molecule type" value="Genomic_DNA"/>
</dbReference>
<dbReference type="PANTHER" id="PTHR43126">
    <property type="entry name" value="D-ALANYL-D-ALANINE DIPEPTIDASE"/>
    <property type="match status" value="1"/>
</dbReference>
<dbReference type="PIRSF" id="PIRSF026671">
    <property type="entry name" value="AA_dipeptidase"/>
    <property type="match status" value="1"/>
</dbReference>
<protein>
    <recommendedName>
        <fullName evidence="9 10">D-alanyl-D-alanine dipeptidase</fullName>
        <shortName evidence="9 10">D-Ala-D-Ala dipeptidase</shortName>
        <ecNumber evidence="9 10">3.4.13.22</ecNumber>
    </recommendedName>
</protein>
<feature type="binding site" evidence="9">
    <location>
        <position position="241"/>
    </location>
    <ligand>
        <name>Zn(2+)</name>
        <dbReference type="ChEBI" id="CHEBI:29105"/>
        <note>catalytic</note>
    </ligand>
</feature>
<keyword evidence="2 9" id="KW-0645">Protease</keyword>
<sequence>MNNKLSRRCLFLFLLCTSYNIYAEDDAYISIVDKRPSDMINVKDVIPEIQVDMRYFGSYNFVGKPIVDYKKPVCLLTRKAALALKKAEDKLVQLGLTFKVYDCYRPQNAVDSFVVWAESIGDTKMKQVFYPAVDKKNLFRGNYIAYQSGHSRGSTLDLTIVPLNSIIPPYPTNNKLSNCNLNIKQRPADNSLDFGTGFDCFSPASHPDYLAISPQARANRLLLKSLMNEAGFRHLDSEWWHFTLREEPYPETFFNFPVE</sequence>
<dbReference type="SUPFAM" id="SSF55166">
    <property type="entry name" value="Hedgehog/DD-peptidase"/>
    <property type="match status" value="1"/>
</dbReference>
<keyword evidence="5 9" id="KW-0862">Zinc</keyword>
<feature type="site" description="Transition state stabilizer" evidence="9">
    <location>
        <position position="105"/>
    </location>
</feature>
<keyword evidence="6 9" id="KW-0224">Dipeptidase</keyword>
<comment type="similarity">
    <text evidence="9 10">Belongs to the peptidase M15D family.</text>
</comment>
<feature type="active site" description="Proton donor/acceptor" evidence="9">
    <location>
        <position position="238"/>
    </location>
</feature>
<evidence type="ECO:0000256" key="8">
    <source>
        <dbReference type="ARBA" id="ARBA00023316"/>
    </source>
</evidence>
<feature type="signal peptide" evidence="11">
    <location>
        <begin position="1"/>
        <end position="23"/>
    </location>
</feature>
<reference evidence="13" key="1">
    <citation type="submission" date="2017-11" db="EMBL/GenBank/DDBJ databases">
        <authorList>
            <person name="Chan K.G."/>
            <person name="Lee L.S."/>
        </authorList>
    </citation>
    <scope>NUCLEOTIDE SEQUENCE [LARGE SCALE GENOMIC DNA]</scope>
    <source>
        <strain evidence="13">DSM 100970</strain>
    </source>
</reference>
<evidence type="ECO:0000256" key="11">
    <source>
        <dbReference type="SAM" id="SignalP"/>
    </source>
</evidence>
<dbReference type="PANTHER" id="PTHR43126:SF1">
    <property type="entry name" value="D-ALANYL-D-ALANINE DIPEPTIDASE"/>
    <property type="match status" value="1"/>
</dbReference>
<evidence type="ECO:0000256" key="1">
    <source>
        <dbReference type="ARBA" id="ARBA00001362"/>
    </source>
</evidence>
<dbReference type="KEGG" id="nba:CUN60_10585"/>
<gene>
    <name evidence="9" type="primary">ddpX</name>
    <name evidence="12" type="ORF">CUN60_10585</name>
</gene>
<evidence type="ECO:0000256" key="4">
    <source>
        <dbReference type="ARBA" id="ARBA00022801"/>
    </source>
</evidence>
<keyword evidence="13" id="KW-1185">Reference proteome</keyword>
<feature type="binding site" evidence="9">
    <location>
        <position position="150"/>
    </location>
    <ligand>
        <name>Zn(2+)</name>
        <dbReference type="ChEBI" id="CHEBI:29105"/>
        <note>catalytic</note>
    </ligand>
</feature>
<evidence type="ECO:0000256" key="5">
    <source>
        <dbReference type="ARBA" id="ARBA00022833"/>
    </source>
</evidence>
<evidence type="ECO:0000256" key="3">
    <source>
        <dbReference type="ARBA" id="ARBA00022723"/>
    </source>
</evidence>
<keyword evidence="8 10" id="KW-0961">Cell wall biogenesis/degradation</keyword>
<evidence type="ECO:0000313" key="12">
    <source>
        <dbReference type="EMBL" id="AUR52724.1"/>
    </source>
</evidence>
<dbReference type="GO" id="GO:0006508">
    <property type="term" value="P:proteolysis"/>
    <property type="evidence" value="ECO:0007669"/>
    <property type="project" value="UniProtKB-KW"/>
</dbReference>
<keyword evidence="7 9" id="KW-0482">Metalloprotease</keyword>
<evidence type="ECO:0000256" key="6">
    <source>
        <dbReference type="ARBA" id="ARBA00022997"/>
    </source>
</evidence>
<feature type="chain" id="PRO_5014356827" description="D-alanyl-D-alanine dipeptidase" evidence="11">
    <location>
        <begin position="24"/>
        <end position="259"/>
    </location>
</feature>
<comment type="cofactor">
    <cofactor evidence="9">
        <name>Zn(2+)</name>
        <dbReference type="ChEBI" id="CHEBI:29105"/>
    </cofactor>
    <text evidence="9">Binds 1 zinc ion per subunit.</text>
</comment>
<dbReference type="HAMAP" id="MF_01924">
    <property type="entry name" value="A_A_dipeptidase"/>
    <property type="match status" value="1"/>
</dbReference>
<dbReference type="GO" id="GO:0160237">
    <property type="term" value="F:D-Ala-D-Ala dipeptidase activity"/>
    <property type="evidence" value="ECO:0007669"/>
    <property type="project" value="UniProtKB-EC"/>
</dbReference>
<dbReference type="OrthoDB" id="9801430at2"/>
<comment type="function">
    <text evidence="9 10">Catalyzes hydrolysis of the D-alanyl-D-alanine dipeptide.</text>
</comment>
<evidence type="ECO:0000256" key="10">
    <source>
        <dbReference type="PIRNR" id="PIRNR026671"/>
    </source>
</evidence>
<organism evidence="12 13">
    <name type="scientific">Aquella oligotrophica</name>
    <dbReference type="NCBI Taxonomy" id="2067065"/>
    <lineage>
        <taxon>Bacteria</taxon>
        <taxon>Pseudomonadati</taxon>
        <taxon>Pseudomonadota</taxon>
        <taxon>Betaproteobacteria</taxon>
        <taxon>Neisseriales</taxon>
        <taxon>Neisseriaceae</taxon>
        <taxon>Aquella</taxon>
    </lineage>
</organism>
<keyword evidence="11" id="KW-0732">Signal</keyword>
<evidence type="ECO:0000256" key="2">
    <source>
        <dbReference type="ARBA" id="ARBA00022670"/>
    </source>
</evidence>
<dbReference type="Gene3D" id="3.30.1380.10">
    <property type="match status" value="1"/>
</dbReference>
<dbReference type="RefSeq" id="WP_102952012.1">
    <property type="nucleotide sequence ID" value="NZ_CP024847.1"/>
</dbReference>
<proteinExistence type="inferred from homology"/>
<keyword evidence="4 9" id="KW-0378">Hydrolase</keyword>
<dbReference type="InterPro" id="IPR000755">
    <property type="entry name" value="A_A_dipeptidase"/>
</dbReference>
<dbReference type="CDD" id="cd14817">
    <property type="entry name" value="D-Ala-D-Ala_dipeptidase_VanX"/>
    <property type="match status" value="1"/>
</dbReference>
<evidence type="ECO:0000256" key="7">
    <source>
        <dbReference type="ARBA" id="ARBA00023049"/>
    </source>
</evidence>
<dbReference type="InterPro" id="IPR009045">
    <property type="entry name" value="Zn_M74/Hedgehog-like"/>
</dbReference>
<feature type="binding site" evidence="9">
    <location>
        <position position="157"/>
    </location>
    <ligand>
        <name>Zn(2+)</name>
        <dbReference type="ChEBI" id="CHEBI:29105"/>
        <note>catalytic</note>
    </ligand>
</feature>
<evidence type="ECO:0000256" key="9">
    <source>
        <dbReference type="HAMAP-Rule" id="MF_01924"/>
    </source>
</evidence>
<dbReference type="Proteomes" id="UP000236655">
    <property type="component" value="Chromosome"/>
</dbReference>
<comment type="catalytic activity">
    <reaction evidence="1 9 10">
        <text>D-alanyl-D-alanine + H2O = 2 D-alanine</text>
        <dbReference type="Rhea" id="RHEA:20661"/>
        <dbReference type="ChEBI" id="CHEBI:15377"/>
        <dbReference type="ChEBI" id="CHEBI:57416"/>
        <dbReference type="ChEBI" id="CHEBI:57822"/>
        <dbReference type="EC" id="3.4.13.22"/>
    </reaction>
</comment>
<dbReference type="EC" id="3.4.13.22" evidence="9 10"/>
<dbReference type="GO" id="GO:0071555">
    <property type="term" value="P:cell wall organization"/>
    <property type="evidence" value="ECO:0007669"/>
    <property type="project" value="UniProtKB-KW"/>
</dbReference>
<name>A0A2I7N8D9_9NEIS</name>
<accession>A0A2I7N8D9</accession>
<dbReference type="GO" id="GO:0008270">
    <property type="term" value="F:zinc ion binding"/>
    <property type="evidence" value="ECO:0007669"/>
    <property type="project" value="UniProtKB-UniRule"/>
</dbReference>
<dbReference type="Pfam" id="PF01427">
    <property type="entry name" value="Peptidase_M15"/>
    <property type="match status" value="2"/>
</dbReference>
<dbReference type="AlphaFoldDB" id="A0A2I7N8D9"/>
<evidence type="ECO:0000313" key="13">
    <source>
        <dbReference type="Proteomes" id="UP000236655"/>
    </source>
</evidence>
<dbReference type="GO" id="GO:0008237">
    <property type="term" value="F:metallopeptidase activity"/>
    <property type="evidence" value="ECO:0007669"/>
    <property type="project" value="UniProtKB-KW"/>
</dbReference>
<keyword evidence="3 9" id="KW-0479">Metal-binding</keyword>